<dbReference type="SUPFAM" id="SSF52833">
    <property type="entry name" value="Thioredoxin-like"/>
    <property type="match status" value="1"/>
</dbReference>
<sequence length="111" mass="13023">MEITKKITTEDFEALLENHPATLVYFYQDKCGVCKILFPKVKELLDREFPKMDMIVLEAEQNRALAAQLRMLSVPGIMVYFEGKEFFRSNGLVTMGELQSKLERLYQMFFK</sequence>
<evidence type="ECO:0000259" key="1">
    <source>
        <dbReference type="PROSITE" id="PS51352"/>
    </source>
</evidence>
<proteinExistence type="predicted"/>
<organism evidence="2 3">
    <name type="scientific">Belliella pelovolcani</name>
    <dbReference type="NCBI Taxonomy" id="529505"/>
    <lineage>
        <taxon>Bacteria</taxon>
        <taxon>Pseudomonadati</taxon>
        <taxon>Bacteroidota</taxon>
        <taxon>Cytophagia</taxon>
        <taxon>Cytophagales</taxon>
        <taxon>Cyclobacteriaceae</taxon>
        <taxon>Belliella</taxon>
    </lineage>
</organism>
<name>A0A1N7N0T5_9BACT</name>
<dbReference type="PANTHER" id="PTHR43601">
    <property type="entry name" value="THIOREDOXIN, MITOCHONDRIAL"/>
    <property type="match status" value="1"/>
</dbReference>
<accession>A0A1N7N0T5</accession>
<dbReference type="PANTHER" id="PTHR43601:SF3">
    <property type="entry name" value="THIOREDOXIN, MITOCHONDRIAL"/>
    <property type="match status" value="1"/>
</dbReference>
<dbReference type="EMBL" id="FTOP01000008">
    <property type="protein sequence ID" value="SIS91801.1"/>
    <property type="molecule type" value="Genomic_DNA"/>
</dbReference>
<feature type="domain" description="Thioredoxin" evidence="1">
    <location>
        <begin position="1"/>
        <end position="107"/>
    </location>
</feature>
<dbReference type="AlphaFoldDB" id="A0A1N7N0T5"/>
<evidence type="ECO:0000313" key="2">
    <source>
        <dbReference type="EMBL" id="SIS91801.1"/>
    </source>
</evidence>
<dbReference type="GO" id="GO:0045454">
    <property type="term" value="P:cell redox homeostasis"/>
    <property type="evidence" value="ECO:0007669"/>
    <property type="project" value="TreeGrafter"/>
</dbReference>
<dbReference type="CDD" id="cd02947">
    <property type="entry name" value="TRX_family"/>
    <property type="match status" value="1"/>
</dbReference>
<evidence type="ECO:0000313" key="3">
    <source>
        <dbReference type="Proteomes" id="UP000186026"/>
    </source>
</evidence>
<dbReference type="Proteomes" id="UP000186026">
    <property type="component" value="Unassembled WGS sequence"/>
</dbReference>
<keyword evidence="3" id="KW-1185">Reference proteome</keyword>
<dbReference type="InterPro" id="IPR036249">
    <property type="entry name" value="Thioredoxin-like_sf"/>
</dbReference>
<dbReference type="InterPro" id="IPR013766">
    <property type="entry name" value="Thioredoxin_domain"/>
</dbReference>
<protein>
    <submittedName>
        <fullName evidence="2">Thioredoxin</fullName>
    </submittedName>
</protein>
<dbReference type="RefSeq" id="WP_076501167.1">
    <property type="nucleotide sequence ID" value="NZ_FTOP01000008.1"/>
</dbReference>
<gene>
    <name evidence="2" type="ORF">SAMN05421761_10839</name>
</gene>
<dbReference type="PROSITE" id="PS51352">
    <property type="entry name" value="THIOREDOXIN_2"/>
    <property type="match status" value="1"/>
</dbReference>
<reference evidence="3" key="1">
    <citation type="submission" date="2017-01" db="EMBL/GenBank/DDBJ databases">
        <authorList>
            <person name="Varghese N."/>
            <person name="Submissions S."/>
        </authorList>
    </citation>
    <scope>NUCLEOTIDE SEQUENCE [LARGE SCALE GENOMIC DNA]</scope>
    <source>
        <strain evidence="3">DSM 46698</strain>
    </source>
</reference>
<dbReference type="Gene3D" id="3.40.30.10">
    <property type="entry name" value="Glutaredoxin"/>
    <property type="match status" value="1"/>
</dbReference>
<dbReference type="Pfam" id="PF00085">
    <property type="entry name" value="Thioredoxin"/>
    <property type="match status" value="1"/>
</dbReference>
<dbReference type="STRING" id="529505.SAMN05421761_10839"/>
<dbReference type="OrthoDB" id="411356at2"/>